<evidence type="ECO:0000256" key="2">
    <source>
        <dbReference type="ARBA" id="ARBA00022803"/>
    </source>
</evidence>
<evidence type="ECO:0000313" key="6">
    <source>
        <dbReference type="Proteomes" id="UP000663854"/>
    </source>
</evidence>
<dbReference type="SUPFAM" id="SSF48452">
    <property type="entry name" value="TPR-like"/>
    <property type="match status" value="1"/>
</dbReference>
<dbReference type="Proteomes" id="UP000663854">
    <property type="component" value="Unassembled WGS sequence"/>
</dbReference>
<dbReference type="PROSITE" id="PS50005">
    <property type="entry name" value="TPR"/>
    <property type="match status" value="1"/>
</dbReference>
<dbReference type="SMART" id="SM00028">
    <property type="entry name" value="TPR"/>
    <property type="match status" value="2"/>
</dbReference>
<dbReference type="Gene3D" id="1.25.40.10">
    <property type="entry name" value="Tetratricopeptide repeat domain"/>
    <property type="match status" value="1"/>
</dbReference>
<feature type="repeat" description="TPR" evidence="3">
    <location>
        <begin position="35"/>
        <end position="68"/>
    </location>
</feature>
<organism evidence="4 6">
    <name type="scientific">Rotaria sordida</name>
    <dbReference type="NCBI Taxonomy" id="392033"/>
    <lineage>
        <taxon>Eukaryota</taxon>
        <taxon>Metazoa</taxon>
        <taxon>Spiralia</taxon>
        <taxon>Gnathifera</taxon>
        <taxon>Rotifera</taxon>
        <taxon>Eurotatoria</taxon>
        <taxon>Bdelloidea</taxon>
        <taxon>Philodinida</taxon>
        <taxon>Philodinidae</taxon>
        <taxon>Rotaria</taxon>
    </lineage>
</organism>
<evidence type="ECO:0000313" key="5">
    <source>
        <dbReference type="EMBL" id="CAF1549962.1"/>
    </source>
</evidence>
<sequence>MIVTVASLIKPTTTDKVEVLEIDPKSLPSNHPHLAAYYNHIGSLHGQMEQRAKALSYFEKALKIEKQSLPWNDPNLAASYNNIGSVYYNMGEHSKVCSFCKRAVDIGQQTLPPNDSELQKWGRNLDKANNKSSISTCKWNHQFAHRNGMIKLNMKIE</sequence>
<keyword evidence="1" id="KW-0677">Repeat</keyword>
<proteinExistence type="predicted"/>
<dbReference type="EMBL" id="CAJNOL010003174">
    <property type="protein sequence ID" value="CAF1549962.1"/>
    <property type="molecule type" value="Genomic_DNA"/>
</dbReference>
<feature type="non-terminal residue" evidence="4">
    <location>
        <position position="1"/>
    </location>
</feature>
<evidence type="ECO:0000256" key="3">
    <source>
        <dbReference type="PROSITE-ProRule" id="PRU00339"/>
    </source>
</evidence>
<dbReference type="InterPro" id="IPR019734">
    <property type="entry name" value="TPR_rpt"/>
</dbReference>
<evidence type="ECO:0000313" key="4">
    <source>
        <dbReference type="EMBL" id="CAF1270818.1"/>
    </source>
</evidence>
<dbReference type="PANTHER" id="PTHR45641">
    <property type="entry name" value="TETRATRICOPEPTIDE REPEAT PROTEIN (AFU_ORTHOLOGUE AFUA_6G03870)"/>
    <property type="match status" value="1"/>
</dbReference>
<evidence type="ECO:0000313" key="7">
    <source>
        <dbReference type="Proteomes" id="UP000663870"/>
    </source>
</evidence>
<keyword evidence="7" id="KW-1185">Reference proteome</keyword>
<protein>
    <recommendedName>
        <fullName evidence="8">Tetratricopeptide repeat protein</fullName>
    </recommendedName>
</protein>
<accession>A0A815BR88</accession>
<gene>
    <name evidence="5" type="ORF">JXQ802_LOCUS43565</name>
    <name evidence="4" type="ORF">PYM288_LOCUS28369</name>
</gene>
<dbReference type="Pfam" id="PF13374">
    <property type="entry name" value="TPR_10"/>
    <property type="match status" value="1"/>
</dbReference>
<evidence type="ECO:0008006" key="8">
    <source>
        <dbReference type="Google" id="ProtNLM"/>
    </source>
</evidence>
<comment type="caution">
    <text evidence="4">The sequence shown here is derived from an EMBL/GenBank/DDBJ whole genome shotgun (WGS) entry which is preliminary data.</text>
</comment>
<dbReference type="EMBL" id="CAJNOH010002077">
    <property type="protein sequence ID" value="CAF1270818.1"/>
    <property type="molecule type" value="Genomic_DNA"/>
</dbReference>
<keyword evidence="2 3" id="KW-0802">TPR repeat</keyword>
<dbReference type="InterPro" id="IPR011990">
    <property type="entry name" value="TPR-like_helical_dom_sf"/>
</dbReference>
<name>A0A815BR88_9BILA</name>
<dbReference type="AlphaFoldDB" id="A0A815BR88"/>
<reference evidence="4" key="1">
    <citation type="submission" date="2021-02" db="EMBL/GenBank/DDBJ databases">
        <authorList>
            <person name="Nowell W R."/>
        </authorList>
    </citation>
    <scope>NUCLEOTIDE SEQUENCE</scope>
</reference>
<dbReference type="Pfam" id="PF13181">
    <property type="entry name" value="TPR_8"/>
    <property type="match status" value="1"/>
</dbReference>
<dbReference type="Proteomes" id="UP000663870">
    <property type="component" value="Unassembled WGS sequence"/>
</dbReference>
<dbReference type="PANTHER" id="PTHR45641:SF19">
    <property type="entry name" value="NEPHROCYSTIN-3"/>
    <property type="match status" value="1"/>
</dbReference>
<evidence type="ECO:0000256" key="1">
    <source>
        <dbReference type="ARBA" id="ARBA00022737"/>
    </source>
</evidence>